<evidence type="ECO:0000256" key="1">
    <source>
        <dbReference type="SAM" id="SignalP"/>
    </source>
</evidence>
<organism evidence="2 3">
    <name type="scientific">Pontibacter ummariensis</name>
    <dbReference type="NCBI Taxonomy" id="1610492"/>
    <lineage>
        <taxon>Bacteria</taxon>
        <taxon>Pseudomonadati</taxon>
        <taxon>Bacteroidota</taxon>
        <taxon>Cytophagia</taxon>
        <taxon>Cytophagales</taxon>
        <taxon>Hymenobacteraceae</taxon>
        <taxon>Pontibacter</taxon>
    </lineage>
</organism>
<dbReference type="OrthoDB" id="1114455at2"/>
<dbReference type="AlphaFoldDB" id="A0A239BEH3"/>
<name>A0A239BEH3_9BACT</name>
<evidence type="ECO:0000313" key="2">
    <source>
        <dbReference type="EMBL" id="SNS06437.1"/>
    </source>
</evidence>
<feature type="signal peptide" evidence="1">
    <location>
        <begin position="1"/>
        <end position="24"/>
    </location>
</feature>
<protein>
    <submittedName>
        <fullName evidence="2">Type IX secretion system membrane protein, PorP/SprF family</fullName>
    </submittedName>
</protein>
<keyword evidence="3" id="KW-1185">Reference proteome</keyword>
<sequence length="319" mass="35155">MKNLLRKISLFAGILMMVSGAAFAQQEAMYSQYMFNGLVLNPAYAGSHEGLSVAALYRNQWVGVEGAPVSQSLSVHAPLKKDNVALGLSIVNDRIGVTNTLSMNGIYAFRIEMESGVLSMGLQAGLARLQADYTKVALNPQGAPDVQFSEVQNYLMFNFGNGVYYYSDKFYAGVSSPNLFRTRLAGGDFRSKTTGEEEEGSLPQHARHFFLSTGYTFNLSEHVQVKPSTLIKVAQGAPVQFDINTNVWLNDFFGVGASYRSNNTLIGLAEVKVGKQFRVGYAYDHSVSDISQYTANTHEVMLRFDMLPRAKGEVPEKLY</sequence>
<feature type="chain" id="PRO_5012782812" evidence="1">
    <location>
        <begin position="25"/>
        <end position="319"/>
    </location>
</feature>
<accession>A0A239BEH3</accession>
<keyword evidence="1" id="KW-0732">Signal</keyword>
<reference evidence="3" key="1">
    <citation type="submission" date="2017-06" db="EMBL/GenBank/DDBJ databases">
        <authorList>
            <person name="Varghese N."/>
            <person name="Submissions S."/>
        </authorList>
    </citation>
    <scope>NUCLEOTIDE SEQUENCE [LARGE SCALE GENOMIC DNA]</scope>
    <source>
        <strain evidence="3">NKM1</strain>
    </source>
</reference>
<dbReference type="Proteomes" id="UP000198432">
    <property type="component" value="Unassembled WGS sequence"/>
</dbReference>
<dbReference type="InterPro" id="IPR019861">
    <property type="entry name" value="PorP/SprF_Bacteroidetes"/>
</dbReference>
<dbReference type="RefSeq" id="WP_089317425.1">
    <property type="nucleotide sequence ID" value="NZ_FZOQ01000001.1"/>
</dbReference>
<dbReference type="Pfam" id="PF11751">
    <property type="entry name" value="PorP_SprF"/>
    <property type="match status" value="1"/>
</dbReference>
<gene>
    <name evidence="2" type="ORF">SAMN06296052_101355</name>
</gene>
<dbReference type="NCBIfam" id="TIGR03519">
    <property type="entry name" value="T9SS_PorP_fam"/>
    <property type="match status" value="1"/>
</dbReference>
<dbReference type="EMBL" id="FZOQ01000001">
    <property type="protein sequence ID" value="SNS06437.1"/>
    <property type="molecule type" value="Genomic_DNA"/>
</dbReference>
<evidence type="ECO:0000313" key="3">
    <source>
        <dbReference type="Proteomes" id="UP000198432"/>
    </source>
</evidence>
<proteinExistence type="predicted"/>